<proteinExistence type="predicted"/>
<dbReference type="STRING" id="1777138.AWB77_00850"/>
<sequence length="111" mass="12463">MKVVVVGWARASADDSDESLGISPLDERPAWIRVFKVLPHAKPLLVALAWRKKRFASAPDTYDAPKDDELAYGLPNGVVKWRNMEEFAHAEGIDLEARSLSGDLRRRQAHL</sequence>
<organism evidence="1 2">
    <name type="scientific">Caballeronia fortuita</name>
    <dbReference type="NCBI Taxonomy" id="1777138"/>
    <lineage>
        <taxon>Bacteria</taxon>
        <taxon>Pseudomonadati</taxon>
        <taxon>Pseudomonadota</taxon>
        <taxon>Betaproteobacteria</taxon>
        <taxon>Burkholderiales</taxon>
        <taxon>Burkholderiaceae</taxon>
        <taxon>Caballeronia</taxon>
    </lineage>
</organism>
<evidence type="ECO:0000313" key="2">
    <source>
        <dbReference type="Proteomes" id="UP000054903"/>
    </source>
</evidence>
<comment type="caution">
    <text evidence="1">The sequence shown here is derived from an EMBL/GenBank/DDBJ whole genome shotgun (WGS) entry which is preliminary data.</text>
</comment>
<protein>
    <submittedName>
        <fullName evidence="1">Uncharacterized protein</fullName>
    </submittedName>
</protein>
<reference evidence="1" key="1">
    <citation type="submission" date="2016-01" db="EMBL/GenBank/DDBJ databases">
        <authorList>
            <person name="Peeters C."/>
        </authorList>
    </citation>
    <scope>NUCLEOTIDE SEQUENCE</scope>
    <source>
        <strain evidence="1">LMG 29320</strain>
    </source>
</reference>
<dbReference type="RefSeq" id="WP_157694744.1">
    <property type="nucleotide sequence ID" value="NZ_FCNX02000001.1"/>
</dbReference>
<dbReference type="EMBL" id="FCNX02000001">
    <property type="protein sequence ID" value="SAK45617.1"/>
    <property type="molecule type" value="Genomic_DNA"/>
</dbReference>
<gene>
    <name evidence="1" type="ORF">AWB77_00850</name>
</gene>
<accession>A0A157ZKW3</accession>
<dbReference type="Proteomes" id="UP000054903">
    <property type="component" value="Unassembled WGS sequence"/>
</dbReference>
<evidence type="ECO:0000313" key="1">
    <source>
        <dbReference type="EMBL" id="SAK45617.1"/>
    </source>
</evidence>
<dbReference type="OrthoDB" id="9102365at2"/>
<keyword evidence="2" id="KW-1185">Reference proteome</keyword>
<dbReference type="AlphaFoldDB" id="A0A157ZKW3"/>
<name>A0A157ZKW3_9BURK</name>